<organism evidence="1">
    <name type="scientific">Tanacetum cinerariifolium</name>
    <name type="common">Dalmatian daisy</name>
    <name type="synonym">Chrysanthemum cinerariifolium</name>
    <dbReference type="NCBI Taxonomy" id="118510"/>
    <lineage>
        <taxon>Eukaryota</taxon>
        <taxon>Viridiplantae</taxon>
        <taxon>Streptophyta</taxon>
        <taxon>Embryophyta</taxon>
        <taxon>Tracheophyta</taxon>
        <taxon>Spermatophyta</taxon>
        <taxon>Magnoliopsida</taxon>
        <taxon>eudicotyledons</taxon>
        <taxon>Gunneridae</taxon>
        <taxon>Pentapetalae</taxon>
        <taxon>asterids</taxon>
        <taxon>campanulids</taxon>
        <taxon>Asterales</taxon>
        <taxon>Asteraceae</taxon>
        <taxon>Asteroideae</taxon>
        <taxon>Anthemideae</taxon>
        <taxon>Anthemidinae</taxon>
        <taxon>Tanacetum</taxon>
    </lineage>
</organism>
<comment type="caution">
    <text evidence="1">The sequence shown here is derived from an EMBL/GenBank/DDBJ whole genome shotgun (WGS) entry which is preliminary data.</text>
</comment>
<dbReference type="AlphaFoldDB" id="A0A699XMR9"/>
<accession>A0A699XMR9</accession>
<gene>
    <name evidence="1" type="ORF">Tci_931115</name>
</gene>
<evidence type="ECO:0000313" key="1">
    <source>
        <dbReference type="EMBL" id="GFD59146.1"/>
    </source>
</evidence>
<protein>
    <submittedName>
        <fullName evidence="1">Uncharacterized protein</fullName>
    </submittedName>
</protein>
<reference evidence="1" key="1">
    <citation type="journal article" date="2019" name="Sci. Rep.">
        <title>Draft genome of Tanacetum cinerariifolium, the natural source of mosquito coil.</title>
        <authorList>
            <person name="Yamashiro T."/>
            <person name="Shiraishi A."/>
            <person name="Satake H."/>
            <person name="Nakayama K."/>
        </authorList>
    </citation>
    <scope>NUCLEOTIDE SEQUENCE</scope>
</reference>
<name>A0A699XMR9_TANCI</name>
<feature type="non-terminal residue" evidence="1">
    <location>
        <position position="1"/>
    </location>
</feature>
<dbReference type="EMBL" id="BKCJ011861637">
    <property type="protein sequence ID" value="GFD59146.1"/>
    <property type="molecule type" value="Genomic_DNA"/>
</dbReference>
<proteinExistence type="predicted"/>
<sequence length="29" mass="2873">AHFRVEGEGAVRPKLADGLDAVGPVAVAA</sequence>